<protein>
    <submittedName>
        <fullName evidence="3">Phosphatase PAP2 family protein</fullName>
    </submittedName>
</protein>
<dbReference type="Pfam" id="PF01569">
    <property type="entry name" value="PAP2"/>
    <property type="match status" value="1"/>
</dbReference>
<feature type="transmembrane region" description="Helical" evidence="1">
    <location>
        <begin position="114"/>
        <end position="132"/>
    </location>
</feature>
<keyword evidence="1" id="KW-0472">Membrane</keyword>
<keyword evidence="4" id="KW-1185">Reference proteome</keyword>
<evidence type="ECO:0000256" key="1">
    <source>
        <dbReference type="SAM" id="Phobius"/>
    </source>
</evidence>
<keyword evidence="1" id="KW-0812">Transmembrane</keyword>
<feature type="transmembrane region" description="Helical" evidence="1">
    <location>
        <begin position="218"/>
        <end position="238"/>
    </location>
</feature>
<dbReference type="PANTHER" id="PTHR14969">
    <property type="entry name" value="SPHINGOSINE-1-PHOSPHATE PHOSPHOHYDROLASE"/>
    <property type="match status" value="1"/>
</dbReference>
<dbReference type="Gene3D" id="1.20.144.10">
    <property type="entry name" value="Phosphatidic acid phosphatase type 2/haloperoxidase"/>
    <property type="match status" value="1"/>
</dbReference>
<feature type="transmembrane region" description="Helical" evidence="1">
    <location>
        <begin position="17"/>
        <end position="43"/>
    </location>
</feature>
<dbReference type="PANTHER" id="PTHR14969:SF13">
    <property type="entry name" value="AT30094P"/>
    <property type="match status" value="1"/>
</dbReference>
<evidence type="ECO:0000313" key="4">
    <source>
        <dbReference type="Proteomes" id="UP001203207"/>
    </source>
</evidence>
<dbReference type="AlphaFoldDB" id="A0AAE3FVB3"/>
<dbReference type="Proteomes" id="UP001203207">
    <property type="component" value="Unassembled WGS sequence"/>
</dbReference>
<feature type="transmembrane region" description="Helical" evidence="1">
    <location>
        <begin position="55"/>
        <end position="73"/>
    </location>
</feature>
<evidence type="ECO:0000259" key="2">
    <source>
        <dbReference type="SMART" id="SM00014"/>
    </source>
</evidence>
<feature type="transmembrane region" description="Helical" evidence="1">
    <location>
        <begin position="164"/>
        <end position="182"/>
    </location>
</feature>
<dbReference type="EMBL" id="JAKRVX010000001">
    <property type="protein sequence ID" value="MCL9815841.1"/>
    <property type="molecule type" value="Genomic_DNA"/>
</dbReference>
<feature type="transmembrane region" description="Helical" evidence="1">
    <location>
        <begin position="250"/>
        <end position="268"/>
    </location>
</feature>
<dbReference type="RefSeq" id="WP_174652637.1">
    <property type="nucleotide sequence ID" value="NZ_JAKRVX010000001.1"/>
</dbReference>
<reference evidence="3" key="2">
    <citation type="submission" date="2022-02" db="EMBL/GenBank/DDBJ databases">
        <authorList>
            <person name="Elcheninov A.G."/>
            <person name="Sorokin D.Y."/>
            <person name="Kublanov I.V."/>
        </authorList>
    </citation>
    <scope>NUCLEOTIDE SEQUENCE</scope>
    <source>
        <strain evidence="3">AArc-St2</strain>
    </source>
</reference>
<evidence type="ECO:0000313" key="3">
    <source>
        <dbReference type="EMBL" id="MCL9815841.1"/>
    </source>
</evidence>
<feature type="transmembrane region" description="Helical" evidence="1">
    <location>
        <begin position="194"/>
        <end position="212"/>
    </location>
</feature>
<name>A0AAE3FVB3_9EURY</name>
<comment type="caution">
    <text evidence="3">The sequence shown here is derived from an EMBL/GenBank/DDBJ whole genome shotgun (WGS) entry which is preliminary data.</text>
</comment>
<dbReference type="SMART" id="SM00014">
    <property type="entry name" value="acidPPc"/>
    <property type="match status" value="1"/>
</dbReference>
<organism evidence="3 4">
    <name type="scientific">Natronocalculus amylovorans</name>
    <dbReference type="NCBI Taxonomy" id="2917812"/>
    <lineage>
        <taxon>Archaea</taxon>
        <taxon>Methanobacteriati</taxon>
        <taxon>Methanobacteriota</taxon>
        <taxon>Stenosarchaea group</taxon>
        <taxon>Halobacteria</taxon>
        <taxon>Halobacteriales</taxon>
        <taxon>Haloferacaceae</taxon>
        <taxon>Natronocalculus</taxon>
    </lineage>
</organism>
<dbReference type="InterPro" id="IPR000326">
    <property type="entry name" value="PAP2/HPO"/>
</dbReference>
<feature type="transmembrane region" description="Helical" evidence="1">
    <location>
        <begin position="274"/>
        <end position="295"/>
    </location>
</feature>
<keyword evidence="1" id="KW-1133">Transmembrane helix</keyword>
<reference evidence="3" key="1">
    <citation type="journal article" date="2022" name="Syst. Appl. Microbiol.">
        <title>Natronocalculus amylovorans gen. nov., sp. nov., and Natranaeroarchaeum aerophilus sp. nov., dominant culturable amylolytic natronoarchaea from hypersaline soda lakes in southwestern Siberia.</title>
        <authorList>
            <person name="Sorokin D.Y."/>
            <person name="Elcheninov A.G."/>
            <person name="Khizhniak T.V."/>
            <person name="Koenen M."/>
            <person name="Bale N.J."/>
            <person name="Damste J.S.S."/>
            <person name="Kublanov I.V."/>
        </authorList>
    </citation>
    <scope>NUCLEOTIDE SEQUENCE</scope>
    <source>
        <strain evidence="3">AArc-St2</strain>
    </source>
</reference>
<sequence length="309" mass="32671">MLQYTVLFHVASSVPEVLIPVFVLITLLGDAVLLFAVLSVLYWLAPESIPDARRIAITIVGLAVAALAVTLTIKSVTAVPRPPTVPEAPLWLPEFATTLIRSETAIDGYGFPSGHAIAATVFYGGFALLLRVWTRRRRWLAAGAFIFAVGLSRVVIQVHNPIDVVAGIGLGVVLLVFTAQFVLQPDRSLSPMPLFILAGAIAVAGLVVSTSQGHPREATQAAVSIGTALGGVLVWMRYGTQAVFAPPLRLRELAIVLPLTGGLWITAYSVSLPIVVTIFLSAAAIGCIILAPLFAGWVQKNPVSSNVDA</sequence>
<proteinExistence type="predicted"/>
<accession>A0AAE3FVB3</accession>
<feature type="domain" description="Phosphatidic acid phosphatase type 2/haloperoxidase" evidence="2">
    <location>
        <begin position="57"/>
        <end position="179"/>
    </location>
</feature>
<gene>
    <name evidence="3" type="ORF">AArcSt2_02690</name>
</gene>
<dbReference type="InterPro" id="IPR036938">
    <property type="entry name" value="PAP2/HPO_sf"/>
</dbReference>
<feature type="transmembrane region" description="Helical" evidence="1">
    <location>
        <begin position="139"/>
        <end position="158"/>
    </location>
</feature>
<dbReference type="SUPFAM" id="SSF48317">
    <property type="entry name" value="Acid phosphatase/Vanadium-dependent haloperoxidase"/>
    <property type="match status" value="1"/>
</dbReference>